<dbReference type="Gene3D" id="3.40.710.10">
    <property type="entry name" value="DD-peptidase/beta-lactamase superfamily"/>
    <property type="match status" value="1"/>
</dbReference>
<evidence type="ECO:0000313" key="5">
    <source>
        <dbReference type="EMBL" id="ABG59996.1"/>
    </source>
</evidence>
<dbReference type="Gene3D" id="3.30.450.330">
    <property type="match status" value="1"/>
</dbReference>
<dbReference type="GO" id="GO:0005886">
    <property type="term" value="C:plasma membrane"/>
    <property type="evidence" value="ECO:0007669"/>
    <property type="project" value="TreeGrafter"/>
</dbReference>
<dbReference type="AlphaFoldDB" id="A0A6N4SUK0"/>
<dbReference type="SUPFAM" id="SSF54184">
    <property type="entry name" value="Penicillin-binding protein 2x (pbp-2x), c-terminal domain"/>
    <property type="match status" value="1"/>
</dbReference>
<dbReference type="EMBL" id="CP000383">
    <property type="protein sequence ID" value="ABG59996.1"/>
    <property type="molecule type" value="Genomic_DNA"/>
</dbReference>
<evidence type="ECO:0000256" key="2">
    <source>
        <dbReference type="ARBA" id="ARBA00022645"/>
    </source>
</evidence>
<name>A0A6N4SUK0_CYTH3</name>
<reference evidence="5 6" key="1">
    <citation type="journal article" date="2007" name="Appl. Environ. Microbiol.">
        <title>Genome sequence of the cellulolytic gliding bacterium Cytophaga hutchinsonii.</title>
        <authorList>
            <person name="Xie G."/>
            <person name="Bruce D.C."/>
            <person name="Challacombe J.F."/>
            <person name="Chertkov O."/>
            <person name="Detter J.C."/>
            <person name="Gilna P."/>
            <person name="Han C.S."/>
            <person name="Lucas S."/>
            <person name="Misra M."/>
            <person name="Myers G.L."/>
            <person name="Richardson P."/>
            <person name="Tapia R."/>
            <person name="Thayer N."/>
            <person name="Thompson L.S."/>
            <person name="Brettin T.S."/>
            <person name="Henrissat B."/>
            <person name="Wilson D.B."/>
            <person name="McBride M.J."/>
        </authorList>
    </citation>
    <scope>NUCLEOTIDE SEQUENCE [LARGE SCALE GENOMIC DNA]</scope>
    <source>
        <strain evidence="6">ATCC 33406 / DSM 1761 / CIP 103989 / NBRC 15051 / NCIMB 9469 / D465</strain>
    </source>
</reference>
<keyword evidence="6" id="KW-1185">Reference proteome</keyword>
<dbReference type="InterPro" id="IPR005543">
    <property type="entry name" value="PASTA_dom"/>
</dbReference>
<dbReference type="Gene3D" id="3.90.1310.10">
    <property type="entry name" value="Penicillin-binding protein 2a (Domain 2)"/>
    <property type="match status" value="1"/>
</dbReference>
<dbReference type="Proteomes" id="UP000001822">
    <property type="component" value="Chromosome"/>
</dbReference>
<gene>
    <name evidence="5" type="primary">ftsI</name>
    <name evidence="5" type="ordered locus">CHU_2746</name>
</gene>
<organism evidence="5 6">
    <name type="scientific">Cytophaga hutchinsonii (strain ATCC 33406 / DSM 1761 / CIP 103989 / NBRC 15051 / NCIMB 9469 / D465)</name>
    <dbReference type="NCBI Taxonomy" id="269798"/>
    <lineage>
        <taxon>Bacteria</taxon>
        <taxon>Pseudomonadati</taxon>
        <taxon>Bacteroidota</taxon>
        <taxon>Cytophagia</taxon>
        <taxon>Cytophagales</taxon>
        <taxon>Cytophagaceae</taxon>
        <taxon>Cytophaga</taxon>
    </lineage>
</organism>
<dbReference type="PROSITE" id="PS51178">
    <property type="entry name" value="PASTA"/>
    <property type="match status" value="1"/>
</dbReference>
<dbReference type="PANTHER" id="PTHR30627:SF1">
    <property type="entry name" value="PEPTIDOGLYCAN D,D-TRANSPEPTIDASE FTSI"/>
    <property type="match status" value="1"/>
</dbReference>
<dbReference type="Pfam" id="PF00905">
    <property type="entry name" value="Transpeptidase"/>
    <property type="match status" value="1"/>
</dbReference>
<dbReference type="RefSeq" id="WP_011586106.1">
    <property type="nucleotide sequence ID" value="NC_008255.1"/>
</dbReference>
<keyword evidence="2" id="KW-0378">Hydrolase</keyword>
<dbReference type="PANTHER" id="PTHR30627">
    <property type="entry name" value="PEPTIDOGLYCAN D,D-TRANSPEPTIDASE"/>
    <property type="match status" value="1"/>
</dbReference>
<proteinExistence type="predicted"/>
<dbReference type="Gene3D" id="3.30.10.20">
    <property type="match status" value="1"/>
</dbReference>
<keyword evidence="3" id="KW-0472">Membrane</keyword>
<dbReference type="InterPro" id="IPR001460">
    <property type="entry name" value="PCN-bd_Tpept"/>
</dbReference>
<dbReference type="GO" id="GO:0004180">
    <property type="term" value="F:carboxypeptidase activity"/>
    <property type="evidence" value="ECO:0007669"/>
    <property type="project" value="UniProtKB-KW"/>
</dbReference>
<dbReference type="Pfam" id="PF03717">
    <property type="entry name" value="PBP_dimer"/>
    <property type="match status" value="1"/>
</dbReference>
<protein>
    <submittedName>
        <fullName evidence="5">Cell division protein, penicillin-binding protein</fullName>
    </submittedName>
</protein>
<dbReference type="GO" id="GO:0071555">
    <property type="term" value="P:cell wall organization"/>
    <property type="evidence" value="ECO:0007669"/>
    <property type="project" value="TreeGrafter"/>
</dbReference>
<dbReference type="InterPro" id="IPR005311">
    <property type="entry name" value="PBP_dimer"/>
</dbReference>
<dbReference type="SMART" id="SM00740">
    <property type="entry name" value="PASTA"/>
    <property type="match status" value="1"/>
</dbReference>
<dbReference type="InterPro" id="IPR036138">
    <property type="entry name" value="PBP_dimer_sf"/>
</dbReference>
<dbReference type="InterPro" id="IPR050515">
    <property type="entry name" value="Beta-lactam/transpept"/>
</dbReference>
<dbReference type="InterPro" id="IPR012338">
    <property type="entry name" value="Beta-lactam/transpept-like"/>
</dbReference>
<keyword evidence="2" id="KW-0645">Protease</keyword>
<comment type="subcellular location">
    <subcellularLocation>
        <location evidence="1">Membrane</location>
    </subcellularLocation>
</comment>
<evidence type="ECO:0000259" key="4">
    <source>
        <dbReference type="PROSITE" id="PS51178"/>
    </source>
</evidence>
<keyword evidence="5" id="KW-0132">Cell division</keyword>
<evidence type="ECO:0000256" key="3">
    <source>
        <dbReference type="ARBA" id="ARBA00023136"/>
    </source>
</evidence>
<dbReference type="GO" id="GO:0051301">
    <property type="term" value="P:cell division"/>
    <property type="evidence" value="ECO:0007669"/>
    <property type="project" value="UniProtKB-KW"/>
</dbReference>
<keyword evidence="5" id="KW-0131">Cell cycle</keyword>
<evidence type="ECO:0000256" key="1">
    <source>
        <dbReference type="ARBA" id="ARBA00004370"/>
    </source>
</evidence>
<dbReference type="CDD" id="cd06575">
    <property type="entry name" value="PASTA_Pbp2x-like_2"/>
    <property type="match status" value="1"/>
</dbReference>
<dbReference type="GO" id="GO:0008658">
    <property type="term" value="F:penicillin binding"/>
    <property type="evidence" value="ECO:0007669"/>
    <property type="project" value="InterPro"/>
</dbReference>
<dbReference type="KEGG" id="chu:CHU_2746"/>
<sequence>MNIKKSIVLRIRLAFLVILLFSFAIGYKIVVIQFVQGDRWAKLHEENLLDFKDVKPTRGNIFSDDGSLLATSLPFYRVCIDPKVADDEIYRKGIDQLSRNLANYFKDKTASEYKRKINDARKGNKRYIILNHKLINYQAKKEMSEWPIFSEGRSKGGIVFEKVDKRFLPFSFLAQRTVGFVNEDNNGAGLEYSFNKELAGQNGKALFRKMSGGNWKPVHDENEIMPVDGIDIVTTIDVNIQDVAEASLRNHLTAHDADYGCVVLMEVATGEIKAIANLGKIGEGAYAENYNYAMGNQGLTEPGSTFKLASMIALFEDTDINLADTIDTGNGEYEFYDRIMRDSKPGGYGKITLQHAFETSSNIAVSKKVNEYFGAKPDKFLEYITKMGLTEPVVFQMDGVAKPYFKTTASKTWSGTTLPWMSIGYELSMSPIHTLAFYNAVANNGKMVRPMIVKETRVADQVLDRYETEVVEEKICSDETIRKVKIMLEGVVENGTAANIKNSNYKIGGKTGTAQRLVKQTYTRTYYTSFVGYFPADRPKYSCIVVIDNPKGYNLYGSDVAAPVFKEVADKIFAQDLDLHAPIAPNNVTAFSGIFPAIKGGLYEDLKFLCNELKIPQHTSTNANDDWVKANLENKTVVWYDRKIVAGIVPDVNGLRLKDALYILENIGLRVRFEGSGRVVSQSIQSGTRYNKGNYITIVLN</sequence>
<dbReference type="SUPFAM" id="SSF56601">
    <property type="entry name" value="beta-lactamase/transpeptidase-like"/>
    <property type="match status" value="1"/>
</dbReference>
<feature type="domain" description="PASTA" evidence="4">
    <location>
        <begin position="643"/>
        <end position="701"/>
    </location>
</feature>
<dbReference type="SUPFAM" id="SSF56519">
    <property type="entry name" value="Penicillin binding protein dimerisation domain"/>
    <property type="match status" value="1"/>
</dbReference>
<evidence type="ECO:0000313" key="6">
    <source>
        <dbReference type="Proteomes" id="UP000001822"/>
    </source>
</evidence>
<keyword evidence="2" id="KW-0121">Carboxypeptidase</keyword>
<accession>A0A6N4SUK0</accession>
<dbReference type="Pfam" id="PF03793">
    <property type="entry name" value="PASTA"/>
    <property type="match status" value="1"/>
</dbReference>